<dbReference type="AlphaFoldDB" id="A0A392WD92"/>
<accession>A0A392WD92</accession>
<dbReference type="EMBL" id="LXQA011423373">
    <property type="protein sequence ID" value="MCI96765.1"/>
    <property type="molecule type" value="Genomic_DNA"/>
</dbReference>
<evidence type="ECO:0000313" key="1">
    <source>
        <dbReference type="EMBL" id="MCI96765.1"/>
    </source>
</evidence>
<proteinExistence type="predicted"/>
<name>A0A392WD92_9FABA</name>
<evidence type="ECO:0000313" key="2">
    <source>
        <dbReference type="Proteomes" id="UP000265520"/>
    </source>
</evidence>
<dbReference type="Proteomes" id="UP000265520">
    <property type="component" value="Unassembled WGS sequence"/>
</dbReference>
<keyword evidence="2" id="KW-1185">Reference proteome</keyword>
<reference evidence="1 2" key="1">
    <citation type="journal article" date="2018" name="Front. Plant Sci.">
        <title>Red Clover (Trifolium pratense) and Zigzag Clover (T. medium) - A Picture of Genomic Similarities and Differences.</title>
        <authorList>
            <person name="Dluhosova J."/>
            <person name="Istvanek J."/>
            <person name="Nedelnik J."/>
            <person name="Repkova J."/>
        </authorList>
    </citation>
    <scope>NUCLEOTIDE SEQUENCE [LARGE SCALE GENOMIC DNA]</scope>
    <source>
        <strain evidence="2">cv. 10/8</strain>
        <tissue evidence="1">Leaf</tissue>
    </source>
</reference>
<organism evidence="1 2">
    <name type="scientific">Trifolium medium</name>
    <dbReference type="NCBI Taxonomy" id="97028"/>
    <lineage>
        <taxon>Eukaryota</taxon>
        <taxon>Viridiplantae</taxon>
        <taxon>Streptophyta</taxon>
        <taxon>Embryophyta</taxon>
        <taxon>Tracheophyta</taxon>
        <taxon>Spermatophyta</taxon>
        <taxon>Magnoliopsida</taxon>
        <taxon>eudicotyledons</taxon>
        <taxon>Gunneridae</taxon>
        <taxon>Pentapetalae</taxon>
        <taxon>rosids</taxon>
        <taxon>fabids</taxon>
        <taxon>Fabales</taxon>
        <taxon>Fabaceae</taxon>
        <taxon>Papilionoideae</taxon>
        <taxon>50 kb inversion clade</taxon>
        <taxon>NPAAA clade</taxon>
        <taxon>Hologalegina</taxon>
        <taxon>IRL clade</taxon>
        <taxon>Trifolieae</taxon>
        <taxon>Trifolium</taxon>
    </lineage>
</organism>
<protein>
    <submittedName>
        <fullName evidence="1">Uncharacterized protein</fullName>
    </submittedName>
</protein>
<sequence>KIHTTTQQAALILLAMDLCK</sequence>
<feature type="non-terminal residue" evidence="1">
    <location>
        <position position="1"/>
    </location>
</feature>
<comment type="caution">
    <text evidence="1">The sequence shown here is derived from an EMBL/GenBank/DDBJ whole genome shotgun (WGS) entry which is preliminary data.</text>
</comment>